<evidence type="ECO:0000256" key="9">
    <source>
        <dbReference type="RuleBase" id="RU000487"/>
    </source>
</evidence>
<comment type="caution">
    <text evidence="10">The sequence shown here is derived from an EMBL/GenBank/DDBJ whole genome shotgun (WGS) entry which is preliminary data.</text>
</comment>
<dbReference type="GO" id="GO:0005856">
    <property type="term" value="C:cytoskeleton"/>
    <property type="evidence" value="ECO:0007669"/>
    <property type="project" value="UniProtKB-SubCell"/>
</dbReference>
<keyword evidence="5" id="KW-0378">Hydrolase</keyword>
<reference evidence="10 11" key="1">
    <citation type="submission" date="2019-07" db="EMBL/GenBank/DDBJ databases">
        <title>Genomics analysis of Aphanomyces spp. identifies a new class of oomycete effector associated with host adaptation.</title>
        <authorList>
            <person name="Gaulin E."/>
        </authorList>
    </citation>
    <scope>NUCLEOTIDE SEQUENCE [LARGE SCALE GENOMIC DNA]</scope>
    <source>
        <strain evidence="10 11">ATCC 201684</strain>
    </source>
</reference>
<dbReference type="PRINTS" id="PR00190">
    <property type="entry name" value="ACTIN"/>
</dbReference>
<evidence type="ECO:0000256" key="8">
    <source>
        <dbReference type="ARBA" id="ARBA00049360"/>
    </source>
</evidence>
<dbReference type="Proteomes" id="UP000481153">
    <property type="component" value="Unassembled WGS sequence"/>
</dbReference>
<keyword evidence="3" id="KW-0963">Cytoplasm</keyword>
<accession>A0A6G0WH77</accession>
<dbReference type="GO" id="GO:0005524">
    <property type="term" value="F:ATP binding"/>
    <property type="evidence" value="ECO:0007669"/>
    <property type="project" value="UniProtKB-KW"/>
</dbReference>
<dbReference type="InterPro" id="IPR004000">
    <property type="entry name" value="Actin"/>
</dbReference>
<evidence type="ECO:0000256" key="1">
    <source>
        <dbReference type="ARBA" id="ARBA00004245"/>
    </source>
</evidence>
<dbReference type="SUPFAM" id="SSF53067">
    <property type="entry name" value="Actin-like ATPase domain"/>
    <property type="match status" value="2"/>
</dbReference>
<comment type="similarity">
    <text evidence="2 9">Belongs to the actin family.</text>
</comment>
<proteinExistence type="inferred from homology"/>
<dbReference type="Pfam" id="PF00022">
    <property type="entry name" value="Actin"/>
    <property type="match status" value="1"/>
</dbReference>
<dbReference type="CDD" id="cd13397">
    <property type="entry name" value="ASKHA_NBD_actin_Arp-T1-3"/>
    <property type="match status" value="1"/>
</dbReference>
<sequence length="368" mass="40409">MRGAIVVDNGSGRVKAGFAGDDLPRVVFPSMIGRPKAFNRALPSCGTREEYIGEDAQIWRGALALTYPIRRGVVQDWDGMAKILHHTFAIEMHISAEERAMLLMEPPLNPTANRERMAELLFETFQVPAMYVGMPAVLALYTTGRSLSGCVLDSGEGVTHSVPVFEGRALRHAITRMDVGGGDLTDYMTTLLAERGHYFTTTVDREIVREVKERTTFVAVDGSMTTACESTSFELPDGIVVELRDERVRAPEVLFQPWLMGKEAPGIHESLASTISNCDIDTRRDLYSNVVLSGGNTLFHGLPERLTNELNALTPSSVNVRVVAPPHRQFAAWTGGSILASLSTFQQMCISKADYDDCGSSIVHRKGF</sequence>
<comment type="catalytic activity">
    <reaction evidence="8">
        <text>ATP + H2O = ADP + phosphate + H(+)</text>
        <dbReference type="Rhea" id="RHEA:13065"/>
        <dbReference type="ChEBI" id="CHEBI:15377"/>
        <dbReference type="ChEBI" id="CHEBI:15378"/>
        <dbReference type="ChEBI" id="CHEBI:30616"/>
        <dbReference type="ChEBI" id="CHEBI:43474"/>
        <dbReference type="ChEBI" id="CHEBI:456216"/>
    </reaction>
</comment>
<organism evidence="10 11">
    <name type="scientific">Aphanomyces euteiches</name>
    <dbReference type="NCBI Taxonomy" id="100861"/>
    <lineage>
        <taxon>Eukaryota</taxon>
        <taxon>Sar</taxon>
        <taxon>Stramenopiles</taxon>
        <taxon>Oomycota</taxon>
        <taxon>Saprolegniomycetes</taxon>
        <taxon>Saprolegniales</taxon>
        <taxon>Verrucalvaceae</taxon>
        <taxon>Aphanomyces</taxon>
    </lineage>
</organism>
<dbReference type="VEuPathDB" id="FungiDB:AeMF1_020912"/>
<evidence type="ECO:0000313" key="11">
    <source>
        <dbReference type="Proteomes" id="UP000481153"/>
    </source>
</evidence>
<name>A0A6G0WH77_9STRA</name>
<dbReference type="Gene3D" id="3.30.420.40">
    <property type="match status" value="2"/>
</dbReference>
<evidence type="ECO:0000256" key="3">
    <source>
        <dbReference type="ARBA" id="ARBA00022490"/>
    </source>
</evidence>
<evidence type="ECO:0000256" key="7">
    <source>
        <dbReference type="ARBA" id="ARBA00023212"/>
    </source>
</evidence>
<keyword evidence="11" id="KW-1185">Reference proteome</keyword>
<dbReference type="EMBL" id="VJMJ01000213">
    <property type="protein sequence ID" value="KAF0726532.1"/>
    <property type="molecule type" value="Genomic_DNA"/>
</dbReference>
<protein>
    <recommendedName>
        <fullName evidence="12">Actin</fullName>
    </recommendedName>
</protein>
<dbReference type="GO" id="GO:0016787">
    <property type="term" value="F:hydrolase activity"/>
    <property type="evidence" value="ECO:0007669"/>
    <property type="project" value="UniProtKB-KW"/>
</dbReference>
<gene>
    <name evidence="10" type="ORF">Ae201684_015160</name>
</gene>
<keyword evidence="7" id="KW-0206">Cytoskeleton</keyword>
<dbReference type="FunFam" id="3.30.420.40:FF:000148">
    <property type="entry name" value="Actin, alpha skeletal muscle"/>
    <property type="match status" value="1"/>
</dbReference>
<keyword evidence="6" id="KW-0067">ATP-binding</keyword>
<evidence type="ECO:0000256" key="6">
    <source>
        <dbReference type="ARBA" id="ARBA00022840"/>
    </source>
</evidence>
<keyword evidence="4" id="KW-0547">Nucleotide-binding</keyword>
<evidence type="ECO:0000256" key="4">
    <source>
        <dbReference type="ARBA" id="ARBA00022741"/>
    </source>
</evidence>
<dbReference type="InterPro" id="IPR043129">
    <property type="entry name" value="ATPase_NBD"/>
</dbReference>
<dbReference type="PANTHER" id="PTHR11937">
    <property type="entry name" value="ACTIN"/>
    <property type="match status" value="1"/>
</dbReference>
<evidence type="ECO:0008006" key="12">
    <source>
        <dbReference type="Google" id="ProtNLM"/>
    </source>
</evidence>
<evidence type="ECO:0000256" key="2">
    <source>
        <dbReference type="ARBA" id="ARBA00006752"/>
    </source>
</evidence>
<evidence type="ECO:0000256" key="5">
    <source>
        <dbReference type="ARBA" id="ARBA00022801"/>
    </source>
</evidence>
<evidence type="ECO:0000313" key="10">
    <source>
        <dbReference type="EMBL" id="KAF0726532.1"/>
    </source>
</evidence>
<dbReference type="FunFam" id="3.30.420.40:FF:000058">
    <property type="entry name" value="Putative actin-related protein 5"/>
    <property type="match status" value="1"/>
</dbReference>
<dbReference type="AlphaFoldDB" id="A0A6G0WH77"/>
<dbReference type="SMART" id="SM00268">
    <property type="entry name" value="ACTIN"/>
    <property type="match status" value="1"/>
</dbReference>
<comment type="subcellular location">
    <subcellularLocation>
        <location evidence="1">Cytoplasm</location>
        <location evidence="1">Cytoskeleton</location>
    </subcellularLocation>
</comment>
<dbReference type="Gene3D" id="3.90.640.10">
    <property type="entry name" value="Actin, Chain A, domain 4"/>
    <property type="match status" value="1"/>
</dbReference>